<keyword evidence="1" id="KW-1133">Transmembrane helix</keyword>
<evidence type="ECO:0000313" key="2">
    <source>
        <dbReference type="EMBL" id="WRY35564.1"/>
    </source>
</evidence>
<geneLocation type="plasmid" evidence="2 3">
    <name>unnamed2</name>
</geneLocation>
<organism evidence="2 3">
    <name type="scientific">Thioclava litoralis</name>
    <dbReference type="NCBI Taxonomy" id="3076557"/>
    <lineage>
        <taxon>Bacteria</taxon>
        <taxon>Pseudomonadati</taxon>
        <taxon>Pseudomonadota</taxon>
        <taxon>Alphaproteobacteria</taxon>
        <taxon>Rhodobacterales</taxon>
        <taxon>Paracoccaceae</taxon>
        <taxon>Thioclava</taxon>
    </lineage>
</organism>
<keyword evidence="2" id="KW-0614">Plasmid</keyword>
<feature type="transmembrane region" description="Helical" evidence="1">
    <location>
        <begin position="26"/>
        <end position="44"/>
    </location>
</feature>
<name>A0ABZ1E6F0_9RHOB</name>
<accession>A0ABZ1E6F0</accession>
<sequence length="59" mass="6536">MEAPFVAKSWDGVTGPIFAGYGSTEMPWLVATYLCVLIAVILGWRHERHAYKAASTHPM</sequence>
<reference evidence="2 3" key="1">
    <citation type="submission" date="2023-09" db="EMBL/GenBank/DDBJ databases">
        <title>Thioclava shenzhenensis sp. nov., a multidrug resistant bacteria-antagonizing species isolated from coastal seawater.</title>
        <authorList>
            <person name="Long M."/>
        </authorList>
    </citation>
    <scope>NUCLEOTIDE SEQUENCE [LARGE SCALE GENOMIC DNA]</scope>
    <source>
        <strain evidence="2 3">FTW29</strain>
        <plasmid evidence="2 3">unnamed2</plasmid>
    </source>
</reference>
<keyword evidence="1" id="KW-0812">Transmembrane</keyword>
<dbReference type="EMBL" id="CP135445">
    <property type="protein sequence ID" value="WRY35564.1"/>
    <property type="molecule type" value="Genomic_DNA"/>
</dbReference>
<evidence type="ECO:0000313" key="3">
    <source>
        <dbReference type="Proteomes" id="UP001623290"/>
    </source>
</evidence>
<evidence type="ECO:0000256" key="1">
    <source>
        <dbReference type="SAM" id="Phobius"/>
    </source>
</evidence>
<keyword evidence="3" id="KW-1185">Reference proteome</keyword>
<proteinExistence type="predicted"/>
<gene>
    <name evidence="2" type="ORF">RPE78_17045</name>
</gene>
<dbReference type="Proteomes" id="UP001623290">
    <property type="component" value="Plasmid unnamed2"/>
</dbReference>
<keyword evidence="1" id="KW-0472">Membrane</keyword>
<dbReference type="RefSeq" id="WP_330629291.1">
    <property type="nucleotide sequence ID" value="NZ_CP135445.1"/>
</dbReference>
<protein>
    <recommendedName>
        <fullName evidence="4">Heme exporter protein D</fullName>
    </recommendedName>
</protein>
<evidence type="ECO:0008006" key="4">
    <source>
        <dbReference type="Google" id="ProtNLM"/>
    </source>
</evidence>